<proteinExistence type="predicted"/>
<dbReference type="SUPFAM" id="SSF53335">
    <property type="entry name" value="S-adenosyl-L-methionine-dependent methyltransferases"/>
    <property type="match status" value="1"/>
</dbReference>
<dbReference type="GO" id="GO:0005886">
    <property type="term" value="C:plasma membrane"/>
    <property type="evidence" value="ECO:0007669"/>
    <property type="project" value="TreeGrafter"/>
</dbReference>
<dbReference type="Pfam" id="PF13578">
    <property type="entry name" value="Methyltransf_24"/>
    <property type="match status" value="1"/>
</dbReference>
<dbReference type="PANTHER" id="PTHR40048">
    <property type="entry name" value="RHAMNOSYL O-METHYLTRANSFERASE"/>
    <property type="match status" value="1"/>
</dbReference>
<dbReference type="HOGENOM" id="CLU_009267_0_0_10"/>
<keyword evidence="5" id="KW-1185">Reference proteome</keyword>
<sequence length="956" mass="107438">MEEILSQASLLQPHHLQLPLSWAGHIPLAFWLIDVTRPALFVELGTHTANSYFAFCQSVQQHHLSTRCYAVDTWRGDEHAGFYCDEVHQMVEAYNQTHYHAFSSLMRMTFDEALPFFNDGSIDLLHIDGLHSYEAVRHDFDCWLPKMSERGVVLFHDINVRERGFGVWKLWDELSALYPNFSFEHSHGLGLLFTGTRESERMRRVLEEWASDERGVLVRNFFATTGERIVLGYRTSELTEKLKQLSRDHEQLTRDLEEREKQITTLDSNLHLLEAQFTTLKNDYNRVIRSSAWKMTKPVRKLSKSFKKRSRKVRNVLFTFLAKHSLTAGYLSKLDPLFHLRRLCQTLYKDVTARKIVVIDALTPTPDQDSGSIDTFLSMQALVELGYDVTFIPANLLYRERYTDDLASLGVHCLDNRNISSITDFFVVAGQYFELVMLYRVNVADAHLPAVRKHAPQAKVIFNTVDLHFLREERSAELENSSQLRKRAKKTKAQEFALMRAADATIVLSSAELELVLKTDPSVKAYLLPFFRDQPGRTLPFAERRNIVFIGSFEHRPNVDAITYFISAVWPLVRRNIADADLLILGSNPSEEVYAAAQGDPRITVVGFVPDLGDYFHSCRLSVAPLRTGAGIKGKIVTSASFGVPCVATSLAVEGMGLTAGREILVADGDESFADAVVRLYTDASLWQEISDHALVFMEQQFSCAAGKERLKAFLASLLSVKEVQQASEALSPHSVAFASNDASCNALSLPSPVANDSDKRMRIVVEVPSFERGSLENPLLDMVLAFDKALFECAILTPGTMGDFSAKAESAGITVVQLPKIKSAFAYNRFLKKYCPQLSISQGSYLGYPFFEALSIPNITLLDDAFVSDWQRNDFPGFKPCVDTYVAASRKKADSAEKILGIPGEKVVVVPNGVTVCENEGSESQNADHHDSFKDVVAQYEKLMINVIHNNHVPI</sequence>
<dbReference type="SUPFAM" id="SSF53756">
    <property type="entry name" value="UDP-Glycosyltransferase/glycogen phosphorylase"/>
    <property type="match status" value="2"/>
</dbReference>
<dbReference type="GO" id="GO:0032259">
    <property type="term" value="P:methylation"/>
    <property type="evidence" value="ECO:0007669"/>
    <property type="project" value="UniProtKB-KW"/>
</dbReference>
<reference evidence="4 5" key="1">
    <citation type="submission" date="2008-06" db="EMBL/GenBank/DDBJ databases">
        <title>Complete sequence of Pelodictyon phaeoclathratiforme BU-1.</title>
        <authorList>
            <consortium name="US DOE Joint Genome Institute"/>
            <person name="Lucas S."/>
            <person name="Copeland A."/>
            <person name="Lapidus A."/>
            <person name="Glavina del Rio T."/>
            <person name="Dalin E."/>
            <person name="Tice H."/>
            <person name="Bruce D."/>
            <person name="Goodwin L."/>
            <person name="Pitluck S."/>
            <person name="Schmutz J."/>
            <person name="Larimer F."/>
            <person name="Land M."/>
            <person name="Hauser L."/>
            <person name="Kyrpides N."/>
            <person name="Mikhailova N."/>
            <person name="Liu Z."/>
            <person name="Li T."/>
            <person name="Zhao F."/>
            <person name="Overmann J."/>
            <person name="Bryant D.A."/>
            <person name="Richardson P."/>
        </authorList>
    </citation>
    <scope>NUCLEOTIDE SEQUENCE [LARGE SCALE GENOMIC DNA]</scope>
    <source>
        <strain evidence="5">DSM 5477 / BU-1</strain>
    </source>
</reference>
<organism evidence="4 5">
    <name type="scientific">Pelodictyon phaeoclathratiforme (strain DSM 5477 / BU-1)</name>
    <dbReference type="NCBI Taxonomy" id="324925"/>
    <lineage>
        <taxon>Bacteria</taxon>
        <taxon>Pseudomonadati</taxon>
        <taxon>Chlorobiota</taxon>
        <taxon>Chlorobiia</taxon>
        <taxon>Chlorobiales</taxon>
        <taxon>Chlorobiaceae</taxon>
        <taxon>Chlorobium/Pelodictyon group</taxon>
        <taxon>Pelodictyon</taxon>
    </lineage>
</organism>
<evidence type="ECO:0000313" key="4">
    <source>
        <dbReference type="EMBL" id="ACF44760.1"/>
    </source>
</evidence>
<keyword evidence="3" id="KW-0175">Coiled coil</keyword>
<dbReference type="GO" id="GO:0071770">
    <property type="term" value="P:DIM/DIP cell wall layer assembly"/>
    <property type="evidence" value="ECO:0007669"/>
    <property type="project" value="TreeGrafter"/>
</dbReference>
<dbReference type="eggNOG" id="COG0438">
    <property type="taxonomic scope" value="Bacteria"/>
</dbReference>
<dbReference type="Proteomes" id="UP000002724">
    <property type="component" value="Chromosome"/>
</dbReference>
<dbReference type="InterPro" id="IPR029063">
    <property type="entry name" value="SAM-dependent_MTases_sf"/>
</dbReference>
<feature type="coiled-coil region" evidence="3">
    <location>
        <begin position="235"/>
        <end position="276"/>
    </location>
</feature>
<name>B4SFT3_PELPB</name>
<dbReference type="Pfam" id="PF13692">
    <property type="entry name" value="Glyco_trans_1_4"/>
    <property type="match status" value="1"/>
</dbReference>
<dbReference type="EMBL" id="CP001110">
    <property type="protein sequence ID" value="ACF44760.1"/>
    <property type="molecule type" value="Genomic_DNA"/>
</dbReference>
<dbReference type="CAZy" id="GT4">
    <property type="family name" value="Glycosyltransferase Family 4"/>
</dbReference>
<evidence type="ECO:0000256" key="1">
    <source>
        <dbReference type="ARBA" id="ARBA00022603"/>
    </source>
</evidence>
<protein>
    <submittedName>
        <fullName evidence="4">Glycosyl transferase group 1</fullName>
    </submittedName>
</protein>
<dbReference type="AlphaFoldDB" id="B4SFT3"/>
<dbReference type="Gene3D" id="3.40.50.2000">
    <property type="entry name" value="Glycogen Phosphorylase B"/>
    <property type="match status" value="1"/>
</dbReference>
<dbReference type="PANTHER" id="PTHR40048:SF1">
    <property type="entry name" value="RHAMNOSYL O-METHYLTRANSFERASE"/>
    <property type="match status" value="1"/>
</dbReference>
<accession>B4SFT3</accession>
<dbReference type="CDD" id="cd03801">
    <property type="entry name" value="GT4_PimA-like"/>
    <property type="match status" value="1"/>
</dbReference>
<dbReference type="RefSeq" id="WP_012509233.1">
    <property type="nucleotide sequence ID" value="NC_011060.1"/>
</dbReference>
<keyword evidence="1" id="KW-0489">Methyltransferase</keyword>
<evidence type="ECO:0000256" key="2">
    <source>
        <dbReference type="ARBA" id="ARBA00022679"/>
    </source>
</evidence>
<dbReference type="STRING" id="324925.Ppha_2599"/>
<evidence type="ECO:0000256" key="3">
    <source>
        <dbReference type="SAM" id="Coils"/>
    </source>
</evidence>
<keyword evidence="2 4" id="KW-0808">Transferase</keyword>
<dbReference type="OrthoDB" id="9807209at2"/>
<dbReference type="Gene3D" id="3.40.50.150">
    <property type="entry name" value="Vaccinia Virus protein VP39"/>
    <property type="match status" value="1"/>
</dbReference>
<evidence type="ECO:0000313" key="5">
    <source>
        <dbReference type="Proteomes" id="UP000002724"/>
    </source>
</evidence>
<dbReference type="GO" id="GO:0008168">
    <property type="term" value="F:methyltransferase activity"/>
    <property type="evidence" value="ECO:0007669"/>
    <property type="project" value="UniProtKB-KW"/>
</dbReference>
<gene>
    <name evidence="4" type="ordered locus">Ppha_2599</name>
</gene>
<dbReference type="KEGG" id="pph:Ppha_2599"/>